<keyword evidence="3" id="KW-0732">Signal</keyword>
<evidence type="ECO:0000313" key="5">
    <source>
        <dbReference type="Proteomes" id="UP000656881"/>
    </source>
</evidence>
<dbReference type="EMBL" id="BMNG01000002">
    <property type="protein sequence ID" value="GGO36351.1"/>
    <property type="molecule type" value="Genomic_DNA"/>
</dbReference>
<feature type="region of interest" description="Disordered" evidence="1">
    <location>
        <begin position="235"/>
        <end position="259"/>
    </location>
</feature>
<dbReference type="RefSeq" id="WP_189172866.1">
    <property type="nucleotide sequence ID" value="NZ_BMNG01000002.1"/>
</dbReference>
<protein>
    <recommendedName>
        <fullName evidence="6">Secreted protein</fullName>
    </recommendedName>
</protein>
<evidence type="ECO:0000313" key="4">
    <source>
        <dbReference type="EMBL" id="GGO36351.1"/>
    </source>
</evidence>
<keyword evidence="2" id="KW-0472">Membrane</keyword>
<feature type="chain" id="PRO_5045867847" description="Secreted protein" evidence="3">
    <location>
        <begin position="29"/>
        <end position="295"/>
    </location>
</feature>
<feature type="transmembrane region" description="Helical" evidence="2">
    <location>
        <begin position="267"/>
        <end position="287"/>
    </location>
</feature>
<comment type="caution">
    <text evidence="4">The sequence shown here is derived from an EMBL/GenBank/DDBJ whole genome shotgun (WGS) entry which is preliminary data.</text>
</comment>
<keyword evidence="2" id="KW-1133">Transmembrane helix</keyword>
<gene>
    <name evidence="4" type="ORF">GCM10012286_08220</name>
</gene>
<evidence type="ECO:0008006" key="6">
    <source>
        <dbReference type="Google" id="ProtNLM"/>
    </source>
</evidence>
<sequence length="295" mass="29785">MRLSAPHLAMTLTTAALCTLAATPSAYAGDATAEVTPKHAAPGEQVTISVTCPATGGSPPQTMNANSQAFEHGSVQLQRAQHHEQTPQHQPNQSNQHSQDGTTQYDESNENGQYDEGGGRQDETGQFGGIDGLAEPPTSFDAQEGLTPSDGLEPSAGDGLDPSAAAGLDPSGTTGLQGPGAAAGGIAYHGTARVAAAQSFEGGGPNAVGSGSEWAVDGTCHGDGQWKATFTVTRSGHTSTHKPDHTSPAAARGVHAGREGGFSDSPAALAAGALLVVGALGAAVHRLRRDRAYPR</sequence>
<evidence type="ECO:0000256" key="1">
    <source>
        <dbReference type="SAM" id="MobiDB-lite"/>
    </source>
</evidence>
<organism evidence="4 5">
    <name type="scientific">Streptomyces lasiicapitis</name>
    <dbReference type="NCBI Taxonomy" id="1923961"/>
    <lineage>
        <taxon>Bacteria</taxon>
        <taxon>Bacillati</taxon>
        <taxon>Actinomycetota</taxon>
        <taxon>Actinomycetes</taxon>
        <taxon>Kitasatosporales</taxon>
        <taxon>Streptomycetaceae</taxon>
        <taxon>Streptomyces</taxon>
    </lineage>
</organism>
<feature type="region of interest" description="Disordered" evidence="1">
    <location>
        <begin position="73"/>
        <end position="178"/>
    </location>
</feature>
<feature type="signal peptide" evidence="3">
    <location>
        <begin position="1"/>
        <end position="28"/>
    </location>
</feature>
<name>A0ABQ2LJ42_9ACTN</name>
<accession>A0ABQ2LJ42</accession>
<feature type="compositionally biased region" description="Polar residues" evidence="1">
    <location>
        <begin position="100"/>
        <end position="112"/>
    </location>
</feature>
<evidence type="ECO:0000256" key="3">
    <source>
        <dbReference type="SAM" id="SignalP"/>
    </source>
</evidence>
<proteinExistence type="predicted"/>
<keyword evidence="5" id="KW-1185">Reference proteome</keyword>
<reference evidence="5" key="1">
    <citation type="journal article" date="2019" name="Int. J. Syst. Evol. Microbiol.">
        <title>The Global Catalogue of Microorganisms (GCM) 10K type strain sequencing project: providing services to taxonomists for standard genome sequencing and annotation.</title>
        <authorList>
            <consortium name="The Broad Institute Genomics Platform"/>
            <consortium name="The Broad Institute Genome Sequencing Center for Infectious Disease"/>
            <person name="Wu L."/>
            <person name="Ma J."/>
        </authorList>
    </citation>
    <scope>NUCLEOTIDE SEQUENCE [LARGE SCALE GENOMIC DNA]</scope>
    <source>
        <strain evidence="5">CGMCC 4.7349</strain>
    </source>
</reference>
<dbReference type="Proteomes" id="UP000656881">
    <property type="component" value="Unassembled WGS sequence"/>
</dbReference>
<keyword evidence="2" id="KW-0812">Transmembrane</keyword>
<evidence type="ECO:0000256" key="2">
    <source>
        <dbReference type="SAM" id="Phobius"/>
    </source>
</evidence>
<feature type="compositionally biased region" description="Low complexity" evidence="1">
    <location>
        <begin position="87"/>
        <end position="99"/>
    </location>
</feature>